<feature type="non-terminal residue" evidence="2">
    <location>
        <position position="129"/>
    </location>
</feature>
<evidence type="ECO:0000256" key="1">
    <source>
        <dbReference type="SAM" id="Phobius"/>
    </source>
</evidence>
<dbReference type="EMBL" id="UINC01103518">
    <property type="protein sequence ID" value="SVC65958.1"/>
    <property type="molecule type" value="Genomic_DNA"/>
</dbReference>
<name>A0A382NZP0_9ZZZZ</name>
<keyword evidence="1" id="KW-1133">Transmembrane helix</keyword>
<keyword evidence="1" id="KW-0812">Transmembrane</keyword>
<dbReference type="AlphaFoldDB" id="A0A382NZP0"/>
<accession>A0A382NZP0</accession>
<evidence type="ECO:0008006" key="3">
    <source>
        <dbReference type="Google" id="ProtNLM"/>
    </source>
</evidence>
<reference evidence="2" key="1">
    <citation type="submission" date="2018-05" db="EMBL/GenBank/DDBJ databases">
        <authorList>
            <person name="Lanie J.A."/>
            <person name="Ng W.-L."/>
            <person name="Kazmierczak K.M."/>
            <person name="Andrzejewski T.M."/>
            <person name="Davidsen T.M."/>
            <person name="Wayne K.J."/>
            <person name="Tettelin H."/>
            <person name="Glass J.I."/>
            <person name="Rusch D."/>
            <person name="Podicherti R."/>
            <person name="Tsui H.-C.T."/>
            <person name="Winkler M.E."/>
        </authorList>
    </citation>
    <scope>NUCLEOTIDE SEQUENCE</scope>
</reference>
<proteinExistence type="predicted"/>
<gene>
    <name evidence="2" type="ORF">METZ01_LOCUS318812</name>
</gene>
<protein>
    <recommendedName>
        <fullName evidence="3">AI-2E family transporter</fullName>
    </recommendedName>
</protein>
<feature type="transmembrane region" description="Helical" evidence="1">
    <location>
        <begin position="12"/>
        <end position="36"/>
    </location>
</feature>
<evidence type="ECO:0000313" key="2">
    <source>
        <dbReference type="EMBL" id="SVC65958.1"/>
    </source>
</evidence>
<organism evidence="2">
    <name type="scientific">marine metagenome</name>
    <dbReference type="NCBI Taxonomy" id="408172"/>
    <lineage>
        <taxon>unclassified sequences</taxon>
        <taxon>metagenomes</taxon>
        <taxon>ecological metagenomes</taxon>
    </lineage>
</organism>
<feature type="transmembrane region" description="Helical" evidence="1">
    <location>
        <begin position="56"/>
        <end position="77"/>
    </location>
</feature>
<sequence length="129" mass="14474">MALVATVLLSGAVWVMMQVGEVVILFAITFLLFYMVDPIIVGIERLTRVNRLGAIIIFYFACLVLVGLGIVFLLPLIRDQFNTAYALLNDEKVRAESFNRIRWVIEQNLPFIPVADLKEQIAEFGSAAI</sequence>
<keyword evidence="1" id="KW-0472">Membrane</keyword>